<dbReference type="AlphaFoldDB" id="M3BSE2"/>
<proteinExistence type="inferred from homology"/>
<comment type="function">
    <text evidence="1">Polynucleotide 5'-kinase involved in rRNA processing.</text>
</comment>
<dbReference type="GeneID" id="27907162"/>
<dbReference type="GO" id="GO:0005524">
    <property type="term" value="F:ATP binding"/>
    <property type="evidence" value="ECO:0007669"/>
    <property type="project" value="UniProtKB-KW"/>
</dbReference>
<evidence type="ECO:0000256" key="1">
    <source>
        <dbReference type="ARBA" id="ARBA00003798"/>
    </source>
</evidence>
<name>M3BSE2_SPHMS</name>
<keyword evidence="6" id="KW-0547">Nucleotide-binding</keyword>
<feature type="domain" description="Clp1 P-loop" evidence="10">
    <location>
        <begin position="179"/>
        <end position="366"/>
    </location>
</feature>
<sequence>MSDDGDDDGDDEEDQSVSAPIRPEVRLSTISKASVVRDDAEGVELTLRPNENVTFLGEYDLEVLTGLVTVYGAVLHPSRGVQRIYAPAVAPLPVIQPWKQTATIRVTSVDFGLQSIENLSPLFRNCGAKDLAQKRSFALMRTTGDDSMARSLAPLDIDEGIKKVRLEPEGPSPRIMAVGPKSSGKSTFNRLLCNMITSRAGKAKSRCLYLDLDPGQPEFGPPGQLALVEVTAPVLGPPFTHAASTRSTAYRMIRSHTIAATSFKDDPEHYIACAVDLVNHAAKDVPVVVNSCGWVSNLGASTMVALASKLAITELILFEPVDSDLAHELATITGSSPIRIPRRSRQQASRTPAELRAMQTMTYFHQKPTGTTTKWISKPISSIRPWIVAYAGQNPGITAILNYGHAPHPDYLEEVLNGTIVAIVVIDPSLLDPDEIQRTTVEDLPYLPPKDNLGYTPPLDPRRSHCIGLALVRGIDVEAKALQLVAPLHESAIAAIMDQRVVLVRGGFDCPDWAYMEDLYSNKDAAANLDDDVEERPWLSRQGEQQVGIESAVWRLRHPPMAKDVR</sequence>
<feature type="compositionally biased region" description="Acidic residues" evidence="9">
    <location>
        <begin position="1"/>
        <end position="15"/>
    </location>
</feature>
<dbReference type="EMBL" id="KB456270">
    <property type="protein sequence ID" value="EMF09013.1"/>
    <property type="molecule type" value="Genomic_DNA"/>
</dbReference>
<dbReference type="Pfam" id="PF16575">
    <property type="entry name" value="CLP1_P"/>
    <property type="match status" value="1"/>
</dbReference>
<feature type="region of interest" description="Disordered" evidence="9">
    <location>
        <begin position="1"/>
        <end position="22"/>
    </location>
</feature>
<dbReference type="GO" id="GO:0000448">
    <property type="term" value="P:cleavage in ITS2 between 5.8S rRNA and LSU-rRNA of tricistronic rRNA transcript (SSU-rRNA, 5.8S rRNA, LSU-rRNA)"/>
    <property type="evidence" value="ECO:0007669"/>
    <property type="project" value="TreeGrafter"/>
</dbReference>
<evidence type="ECO:0000256" key="2">
    <source>
        <dbReference type="ARBA" id="ARBA00011003"/>
    </source>
</evidence>
<dbReference type="eggNOG" id="KOG2750">
    <property type="taxonomic scope" value="Eukaryota"/>
</dbReference>
<organism evidence="11 12">
    <name type="scientific">Sphaerulina musiva (strain SO2202)</name>
    <name type="common">Poplar stem canker fungus</name>
    <name type="synonym">Septoria musiva</name>
    <dbReference type="NCBI Taxonomy" id="692275"/>
    <lineage>
        <taxon>Eukaryota</taxon>
        <taxon>Fungi</taxon>
        <taxon>Dikarya</taxon>
        <taxon>Ascomycota</taxon>
        <taxon>Pezizomycotina</taxon>
        <taxon>Dothideomycetes</taxon>
        <taxon>Dothideomycetidae</taxon>
        <taxon>Mycosphaerellales</taxon>
        <taxon>Mycosphaerellaceae</taxon>
        <taxon>Sphaerulina</taxon>
    </lineage>
</organism>
<dbReference type="PANTHER" id="PTHR12755">
    <property type="entry name" value="CLEAVAGE/POLYADENYLATION FACTOR IA SUBUNIT CLP1P"/>
    <property type="match status" value="1"/>
</dbReference>
<evidence type="ECO:0000256" key="5">
    <source>
        <dbReference type="ARBA" id="ARBA00022679"/>
    </source>
</evidence>
<dbReference type="Proteomes" id="UP000016931">
    <property type="component" value="Unassembled WGS sequence"/>
</dbReference>
<evidence type="ECO:0000256" key="9">
    <source>
        <dbReference type="SAM" id="MobiDB-lite"/>
    </source>
</evidence>
<comment type="similarity">
    <text evidence="2">Belongs to the Clp1 family. NOL9/GRC3 subfamily.</text>
</comment>
<reference evidence="11 12" key="1">
    <citation type="journal article" date="2012" name="PLoS Pathog.">
        <title>Diverse lifestyles and strategies of plant pathogenesis encoded in the genomes of eighteen Dothideomycetes fungi.</title>
        <authorList>
            <person name="Ohm R.A."/>
            <person name="Feau N."/>
            <person name="Henrissat B."/>
            <person name="Schoch C.L."/>
            <person name="Horwitz B.A."/>
            <person name="Barry K.W."/>
            <person name="Condon B.J."/>
            <person name="Copeland A.C."/>
            <person name="Dhillon B."/>
            <person name="Glaser F."/>
            <person name="Hesse C.N."/>
            <person name="Kosti I."/>
            <person name="LaButti K."/>
            <person name="Lindquist E.A."/>
            <person name="Lucas S."/>
            <person name="Salamov A.A."/>
            <person name="Bradshaw R.E."/>
            <person name="Ciuffetti L."/>
            <person name="Hamelin R.C."/>
            <person name="Kema G.H.J."/>
            <person name="Lawrence C."/>
            <person name="Scott J.A."/>
            <person name="Spatafora J.W."/>
            <person name="Turgeon B.G."/>
            <person name="de Wit P.J.G.M."/>
            <person name="Zhong S."/>
            <person name="Goodwin S.B."/>
            <person name="Grigoriev I.V."/>
        </authorList>
    </citation>
    <scope>NUCLEOTIDE SEQUENCE [LARGE SCALE GENOMIC DNA]</scope>
    <source>
        <strain evidence="11 12">SO2202</strain>
    </source>
</reference>
<dbReference type="Gene3D" id="3.40.50.300">
    <property type="entry name" value="P-loop containing nucleotide triphosphate hydrolases"/>
    <property type="match status" value="1"/>
</dbReference>
<evidence type="ECO:0000256" key="6">
    <source>
        <dbReference type="ARBA" id="ARBA00022741"/>
    </source>
</evidence>
<dbReference type="HOGENOM" id="CLU_010345_1_2_1"/>
<evidence type="ECO:0000256" key="4">
    <source>
        <dbReference type="ARBA" id="ARBA00019824"/>
    </source>
</evidence>
<dbReference type="GO" id="GO:0051731">
    <property type="term" value="F:polynucleotide 5'-hydroxyl-kinase activity"/>
    <property type="evidence" value="ECO:0007669"/>
    <property type="project" value="InterPro"/>
</dbReference>
<evidence type="ECO:0000313" key="12">
    <source>
        <dbReference type="Proteomes" id="UP000016931"/>
    </source>
</evidence>
<keyword evidence="5" id="KW-0808">Transferase</keyword>
<accession>M3BSE2</accession>
<evidence type="ECO:0000313" key="11">
    <source>
        <dbReference type="EMBL" id="EMF09013.1"/>
    </source>
</evidence>
<evidence type="ECO:0000259" key="10">
    <source>
        <dbReference type="Pfam" id="PF16575"/>
    </source>
</evidence>
<dbReference type="InterPro" id="IPR027417">
    <property type="entry name" value="P-loop_NTPase"/>
</dbReference>
<gene>
    <name evidence="11" type="ORF">SEPMUDRAFT_73412</name>
</gene>
<evidence type="ECO:0000256" key="8">
    <source>
        <dbReference type="ARBA" id="ARBA00022840"/>
    </source>
</evidence>
<dbReference type="InterPro" id="IPR032319">
    <property type="entry name" value="CLP1_P"/>
</dbReference>
<dbReference type="STRING" id="692275.M3BSE2"/>
<dbReference type="RefSeq" id="XP_016757134.1">
    <property type="nucleotide sequence ID" value="XM_016910025.1"/>
</dbReference>
<dbReference type="OrthoDB" id="4054781at2759"/>
<protein>
    <recommendedName>
        <fullName evidence="4">Polynucleotide 5'-hydroxyl-kinase GRC3</fullName>
    </recommendedName>
    <alternativeName>
        <fullName evidence="3">Polynucleotide 5'-hydroxyl-kinase grc3</fullName>
    </alternativeName>
</protein>
<evidence type="ECO:0000256" key="3">
    <source>
        <dbReference type="ARBA" id="ARBA00018706"/>
    </source>
</evidence>
<keyword evidence="12" id="KW-1185">Reference proteome</keyword>
<evidence type="ECO:0000256" key="7">
    <source>
        <dbReference type="ARBA" id="ARBA00022777"/>
    </source>
</evidence>
<dbReference type="PANTHER" id="PTHR12755:SF3">
    <property type="entry name" value="POLYNUCLEOTIDE 5'-HYDROXYL-KINASE NOL9"/>
    <property type="match status" value="1"/>
</dbReference>
<keyword evidence="7" id="KW-0418">Kinase</keyword>
<dbReference type="OMA" id="PMISHTI"/>
<dbReference type="InterPro" id="IPR045116">
    <property type="entry name" value="Clp1/Grc3"/>
</dbReference>
<keyword evidence="8" id="KW-0067">ATP-binding</keyword>
<dbReference type="GO" id="GO:0005634">
    <property type="term" value="C:nucleus"/>
    <property type="evidence" value="ECO:0007669"/>
    <property type="project" value="TreeGrafter"/>
</dbReference>